<proteinExistence type="predicted"/>
<dbReference type="Pfam" id="PF01850">
    <property type="entry name" value="PIN"/>
    <property type="match status" value="1"/>
</dbReference>
<organism evidence="2 3">
    <name type="scientific">Arcicella gelida</name>
    <dbReference type="NCBI Taxonomy" id="2984195"/>
    <lineage>
        <taxon>Bacteria</taxon>
        <taxon>Pseudomonadati</taxon>
        <taxon>Bacteroidota</taxon>
        <taxon>Cytophagia</taxon>
        <taxon>Cytophagales</taxon>
        <taxon>Flectobacillaceae</taxon>
        <taxon>Arcicella</taxon>
    </lineage>
</organism>
<dbReference type="RefSeq" id="WP_323329244.1">
    <property type="nucleotide sequence ID" value="NZ_JAYGIL010000012.1"/>
</dbReference>
<feature type="domain" description="PIN" evidence="1">
    <location>
        <begin position="4"/>
        <end position="117"/>
    </location>
</feature>
<dbReference type="PANTHER" id="PTHR38826:SF5">
    <property type="entry name" value="RIBONUCLEASE VAPC13"/>
    <property type="match status" value="1"/>
</dbReference>
<sequence length="133" mass="15322">MNKIAVDTNILVYLYDVTDEKKRNVSEKLVAEKPVISPQVISEYINVTKRLLKLPKIEILKRCNLVFEKCIISPLQSKTLSYALFLLEKYDFQLFDAIIVASALESNCSILYSEDLQHNQLIESSLRIINPFL</sequence>
<dbReference type="Gene3D" id="3.40.50.1010">
    <property type="entry name" value="5'-nuclease"/>
    <property type="match status" value="1"/>
</dbReference>
<name>A0ABU5S5D9_9BACT</name>
<reference evidence="2 3" key="1">
    <citation type="submission" date="2023-12" db="EMBL/GenBank/DDBJ databases">
        <title>Novel species of the genus Arcicella isolated from rivers.</title>
        <authorList>
            <person name="Lu H."/>
        </authorList>
    </citation>
    <scope>NUCLEOTIDE SEQUENCE [LARGE SCALE GENOMIC DNA]</scope>
    <source>
        <strain evidence="2 3">DC2W</strain>
    </source>
</reference>
<evidence type="ECO:0000313" key="2">
    <source>
        <dbReference type="EMBL" id="MEA5403601.1"/>
    </source>
</evidence>
<accession>A0ABU5S5D9</accession>
<dbReference type="EMBL" id="JAYGIL010000012">
    <property type="protein sequence ID" value="MEA5403601.1"/>
    <property type="molecule type" value="Genomic_DNA"/>
</dbReference>
<dbReference type="InterPro" id="IPR029060">
    <property type="entry name" value="PIN-like_dom_sf"/>
</dbReference>
<comment type="caution">
    <text evidence="2">The sequence shown here is derived from an EMBL/GenBank/DDBJ whole genome shotgun (WGS) entry which is preliminary data.</text>
</comment>
<dbReference type="InterPro" id="IPR052106">
    <property type="entry name" value="PINc/VapC_TA"/>
</dbReference>
<dbReference type="PANTHER" id="PTHR38826">
    <property type="entry name" value="RIBONUCLEASE VAPC13"/>
    <property type="match status" value="1"/>
</dbReference>
<protein>
    <submittedName>
        <fullName evidence="2">PIN domain-containing protein</fullName>
    </submittedName>
</protein>
<dbReference type="SUPFAM" id="SSF88723">
    <property type="entry name" value="PIN domain-like"/>
    <property type="match status" value="1"/>
</dbReference>
<evidence type="ECO:0000313" key="3">
    <source>
        <dbReference type="Proteomes" id="UP001303899"/>
    </source>
</evidence>
<dbReference type="InterPro" id="IPR002716">
    <property type="entry name" value="PIN_dom"/>
</dbReference>
<keyword evidence="3" id="KW-1185">Reference proteome</keyword>
<evidence type="ECO:0000259" key="1">
    <source>
        <dbReference type="Pfam" id="PF01850"/>
    </source>
</evidence>
<gene>
    <name evidence="2" type="ORF">VB776_11815</name>
</gene>
<dbReference type="CDD" id="cd18692">
    <property type="entry name" value="PIN_VapC-like"/>
    <property type="match status" value="1"/>
</dbReference>
<dbReference type="Proteomes" id="UP001303899">
    <property type="component" value="Unassembled WGS sequence"/>
</dbReference>